<sequence length="383" mass="43677">MKFIDEVDIELVNQELNFHSPDNNLIIKGGCDLFTTKAIGSDRKLFKTIDKHLDQIMEDQQLSQSIERERKQSVSSLFGSSASPQQPHYMRRGSSLAELYEKERSLSNHLLTRNKSEETLSEEKARMFKPLASPVVEGPGEEFAIDESPFGPLKNASTRKTFAYLIAILNATYPDHDFSNLQPSTENFYRIDSADSLRHRFNSIMISLGKKEDLLTWVWDTINSYMDLIPSRSPTLAAQGGSGSRKNSMSNSGQAGSPKLIDPSSPFSDSNCKIYEFQPSDQSILEDLHHPYQTLWSNYWFIYNKKKKRVCFLYLTAINRGHHLQINRTTTPPVGLDSRESRRQRASNNEETYEDDYDGNDDSMEGEDDDDELNDDVMGDIEI</sequence>
<evidence type="ECO:0000313" key="3">
    <source>
        <dbReference type="EMBL" id="QBM90567.1"/>
    </source>
</evidence>
<accession>A0A4P6XSM2</accession>
<keyword evidence="1" id="KW-0678">Repressor</keyword>
<dbReference type="AlphaFoldDB" id="A0A4P6XSM2"/>
<dbReference type="GO" id="GO:0016480">
    <property type="term" value="P:negative regulation of transcription by RNA polymerase III"/>
    <property type="evidence" value="ECO:0007669"/>
    <property type="project" value="UniProtKB-UniRule"/>
</dbReference>
<evidence type="ECO:0000313" key="4">
    <source>
        <dbReference type="Proteomes" id="UP000292447"/>
    </source>
</evidence>
<keyword evidence="1" id="KW-0805">Transcription regulation</keyword>
<feature type="compositionally biased region" description="Polar residues" evidence="2">
    <location>
        <begin position="244"/>
        <end position="255"/>
    </location>
</feature>
<dbReference type="PANTHER" id="PTHR22504">
    <property type="entry name" value="REPRESSOR OF RNA POLYMERASE III TRANSCRIPTION MAF1"/>
    <property type="match status" value="1"/>
</dbReference>
<name>A0A4P6XSM2_9ASCO</name>
<keyword evidence="1" id="KW-0539">Nucleus</keyword>
<keyword evidence="1" id="KW-0804">Transcription</keyword>
<comment type="function">
    <text evidence="1">Mediator of diverse signals that repress RNA polymerase III transcription. Inhibits the de novo assembly of TFIIIB onto DNA.</text>
</comment>
<evidence type="ECO:0000256" key="1">
    <source>
        <dbReference type="PIRNR" id="PIRNR037240"/>
    </source>
</evidence>
<dbReference type="EMBL" id="CP034461">
    <property type="protein sequence ID" value="QBM90567.1"/>
    <property type="molecule type" value="Genomic_DNA"/>
</dbReference>
<dbReference type="PIRSF" id="PIRSF037240">
    <property type="entry name" value="RNA_polIII_Trep_MAF1"/>
    <property type="match status" value="1"/>
</dbReference>
<keyword evidence="4" id="KW-1185">Reference proteome</keyword>
<organism evidence="3 4">
    <name type="scientific">Metschnikowia aff. pulcherrima</name>
    <dbReference type="NCBI Taxonomy" id="2163413"/>
    <lineage>
        <taxon>Eukaryota</taxon>
        <taxon>Fungi</taxon>
        <taxon>Dikarya</taxon>
        <taxon>Ascomycota</taxon>
        <taxon>Saccharomycotina</taxon>
        <taxon>Pichiomycetes</taxon>
        <taxon>Metschnikowiaceae</taxon>
        <taxon>Metschnikowia</taxon>
    </lineage>
</organism>
<dbReference type="PANTHER" id="PTHR22504:SF0">
    <property type="entry name" value="REPRESSOR OF RNA POLYMERASE III TRANSCRIPTION MAF1 HOMOLOG"/>
    <property type="match status" value="1"/>
</dbReference>
<comment type="subcellular location">
    <subcellularLocation>
        <location evidence="1">Nucleus</location>
    </subcellularLocation>
</comment>
<proteinExistence type="inferred from homology"/>
<dbReference type="STRING" id="2163413.A0A4P6XSM2"/>
<evidence type="ECO:0000256" key="2">
    <source>
        <dbReference type="SAM" id="MobiDB-lite"/>
    </source>
</evidence>
<comment type="similarity">
    <text evidence="1">Belongs to the MAF1 family.</text>
</comment>
<dbReference type="Pfam" id="PF09174">
    <property type="entry name" value="Maf1"/>
    <property type="match status" value="2"/>
</dbReference>
<dbReference type="Gene3D" id="3.40.1000.50">
    <property type="entry name" value="Repressor of RNA polymerase III transcription Maf1"/>
    <property type="match status" value="2"/>
</dbReference>
<feature type="region of interest" description="Disordered" evidence="2">
    <location>
        <begin position="236"/>
        <end position="262"/>
    </location>
</feature>
<dbReference type="GO" id="GO:0005634">
    <property type="term" value="C:nucleus"/>
    <property type="evidence" value="ECO:0007669"/>
    <property type="project" value="UniProtKB-SubCell"/>
</dbReference>
<gene>
    <name evidence="3" type="primary">MPUL0F01480</name>
    <name evidence="3" type="ORF">METSCH_F01480</name>
</gene>
<feature type="compositionally biased region" description="Acidic residues" evidence="2">
    <location>
        <begin position="351"/>
        <end position="383"/>
    </location>
</feature>
<dbReference type="Proteomes" id="UP000292447">
    <property type="component" value="Chromosome VI"/>
</dbReference>
<dbReference type="GO" id="GO:0000994">
    <property type="term" value="F:RNA polymerase III core binding"/>
    <property type="evidence" value="ECO:0007669"/>
    <property type="project" value="TreeGrafter"/>
</dbReference>
<dbReference type="InterPro" id="IPR015257">
    <property type="entry name" value="Maf1"/>
</dbReference>
<reference evidence="4" key="1">
    <citation type="submission" date="2019-03" db="EMBL/GenBank/DDBJ databases">
        <title>Snf2 controls pulcherriminic acid biosynthesis and connects pigmentation and antifungal activity of the yeast Metschnikowia pulcherrima.</title>
        <authorList>
            <person name="Gore-Lloyd D."/>
            <person name="Sumann I."/>
            <person name="Brachmann A.O."/>
            <person name="Schneeberger K."/>
            <person name="Ortiz-Merino R.A."/>
            <person name="Moreno-Beltran M."/>
            <person name="Schlaefli M."/>
            <person name="Kirner P."/>
            <person name="Santos Kron A."/>
            <person name="Wolfe K.H."/>
            <person name="Piel J."/>
            <person name="Ahrens C.H."/>
            <person name="Henk D."/>
            <person name="Freimoser F.M."/>
        </authorList>
    </citation>
    <scope>NUCLEOTIDE SEQUENCE [LARGE SCALE GENOMIC DNA]</scope>
    <source>
        <strain evidence="4">APC 1.2</strain>
    </source>
</reference>
<protein>
    <recommendedName>
        <fullName evidence="1">Repressor of RNA polymerase III transcription MAF1</fullName>
    </recommendedName>
</protein>
<feature type="region of interest" description="Disordered" evidence="2">
    <location>
        <begin position="327"/>
        <end position="383"/>
    </location>
</feature>
<dbReference type="InterPro" id="IPR038564">
    <property type="entry name" value="Maf1_sf"/>
</dbReference>